<proteinExistence type="predicted"/>
<protein>
    <submittedName>
        <fullName evidence="2">Uncharacterized protein</fullName>
    </submittedName>
</protein>
<comment type="caution">
    <text evidence="2">The sequence shown here is derived from an EMBL/GenBank/DDBJ whole genome shotgun (WGS) entry which is preliminary data.</text>
</comment>
<dbReference type="EMBL" id="JAFBEB010000022">
    <property type="protein sequence ID" value="MBM7592227.1"/>
    <property type="molecule type" value="Genomic_DNA"/>
</dbReference>
<evidence type="ECO:0000313" key="2">
    <source>
        <dbReference type="EMBL" id="MBM7592227.1"/>
    </source>
</evidence>
<feature type="transmembrane region" description="Helical" evidence="1">
    <location>
        <begin position="6"/>
        <end position="28"/>
    </location>
</feature>
<sequence length="53" mass="6477">MTPLEFFLSAGAIKYIVIGGYVCHKVWWNRQNRTKHMTWEQFFKKYKDHELAQ</sequence>
<reference evidence="2" key="1">
    <citation type="submission" date="2021-01" db="EMBL/GenBank/DDBJ databases">
        <title>Genomic Encyclopedia of Type Strains, Phase IV (KMG-IV): sequencing the most valuable type-strain genomes for metagenomic binning, comparative biology and taxonomic classification.</title>
        <authorList>
            <person name="Goeker M."/>
        </authorList>
    </citation>
    <scope>NUCLEOTIDE SEQUENCE</scope>
    <source>
        <strain evidence="2">DSM 25523</strain>
    </source>
</reference>
<keyword evidence="3" id="KW-1185">Reference proteome</keyword>
<evidence type="ECO:0000313" key="3">
    <source>
        <dbReference type="Proteomes" id="UP000717624"/>
    </source>
</evidence>
<name>A0A938Y632_9BACL</name>
<keyword evidence="1" id="KW-0812">Transmembrane</keyword>
<dbReference type="Proteomes" id="UP000717624">
    <property type="component" value="Unassembled WGS sequence"/>
</dbReference>
<gene>
    <name evidence="2" type="ORF">JOD01_003889</name>
</gene>
<organism evidence="2 3">
    <name type="scientific">Brevibacillus fulvus</name>
    <dbReference type="NCBI Taxonomy" id="1125967"/>
    <lineage>
        <taxon>Bacteria</taxon>
        <taxon>Bacillati</taxon>
        <taxon>Bacillota</taxon>
        <taxon>Bacilli</taxon>
        <taxon>Bacillales</taxon>
        <taxon>Paenibacillaceae</taxon>
        <taxon>Brevibacillus</taxon>
    </lineage>
</organism>
<evidence type="ECO:0000256" key="1">
    <source>
        <dbReference type="SAM" id="Phobius"/>
    </source>
</evidence>
<dbReference type="AlphaFoldDB" id="A0A938Y632"/>
<keyword evidence="1" id="KW-1133">Transmembrane helix</keyword>
<keyword evidence="1" id="KW-0472">Membrane</keyword>
<accession>A0A938Y632</accession>